<protein>
    <recommendedName>
        <fullName evidence="1">F-box domain-containing protein</fullName>
    </recommendedName>
</protein>
<keyword evidence="3" id="KW-1185">Reference proteome</keyword>
<dbReference type="PROSITE" id="PS50181">
    <property type="entry name" value="FBOX"/>
    <property type="match status" value="1"/>
</dbReference>
<evidence type="ECO:0000259" key="1">
    <source>
        <dbReference type="PROSITE" id="PS50181"/>
    </source>
</evidence>
<dbReference type="Proteomes" id="UP000815677">
    <property type="component" value="Unassembled WGS sequence"/>
</dbReference>
<dbReference type="EMBL" id="DF843574">
    <property type="protein sequence ID" value="GAT47491.1"/>
    <property type="molecule type" value="Genomic_DNA"/>
</dbReference>
<evidence type="ECO:0000313" key="3">
    <source>
        <dbReference type="Proteomes" id="UP000815677"/>
    </source>
</evidence>
<dbReference type="SUPFAM" id="SSF81383">
    <property type="entry name" value="F-box domain"/>
    <property type="match status" value="1"/>
</dbReference>
<accession>A0ABQ0L8S0</accession>
<dbReference type="InterPro" id="IPR036047">
    <property type="entry name" value="F-box-like_dom_sf"/>
</dbReference>
<gene>
    <name evidence="2" type="ORF">MCHLO_04951</name>
</gene>
<name>A0ABQ0L8S0_MYCCL</name>
<reference evidence="2" key="1">
    <citation type="submission" date="2014-09" db="EMBL/GenBank/DDBJ databases">
        <title>Genome sequence of the luminous mushroom Mycena chlorophos for searching fungal bioluminescence genes.</title>
        <authorList>
            <person name="Tanaka Y."/>
            <person name="Kasuga D."/>
            <person name="Oba Y."/>
            <person name="Hase S."/>
            <person name="Sato K."/>
            <person name="Oba Y."/>
            <person name="Sakakibara Y."/>
        </authorList>
    </citation>
    <scope>NUCLEOTIDE SEQUENCE</scope>
</reference>
<proteinExistence type="predicted"/>
<evidence type="ECO:0000313" key="2">
    <source>
        <dbReference type="EMBL" id="GAT47491.1"/>
    </source>
</evidence>
<organism evidence="2 3">
    <name type="scientific">Mycena chlorophos</name>
    <name type="common">Agaric fungus</name>
    <name type="synonym">Agaricus chlorophos</name>
    <dbReference type="NCBI Taxonomy" id="658473"/>
    <lineage>
        <taxon>Eukaryota</taxon>
        <taxon>Fungi</taxon>
        <taxon>Dikarya</taxon>
        <taxon>Basidiomycota</taxon>
        <taxon>Agaricomycotina</taxon>
        <taxon>Agaricomycetes</taxon>
        <taxon>Agaricomycetidae</taxon>
        <taxon>Agaricales</taxon>
        <taxon>Marasmiineae</taxon>
        <taxon>Mycenaceae</taxon>
        <taxon>Mycena</taxon>
    </lineage>
</organism>
<sequence length="493" mass="54558">MMKSKTPLLPEELLHEILTYLDDADLLALATLSTHIHALVLTLHLRRHRVSPADLAAGVIPLGTLGIMGTLHSLRMGARAGIPVPRVDVINVHLHFSLDDRTQIDESIVRQVIALSKLPQQLPGIKHISMRFTPYRLPTPALASIDTEGLLYSLLLERITRPVVVISPLSCSIVRPRRPRRALGFFRAKKVQEGDFRSALYVLAVLRGAASCIPAIDVHVAPQESPVGGIVLIRNSTIERMSILGNSLDARFTARELSALFSEASLPSLKLFRIEDIRVGRGVEENALMGFLSRHPQLVEVSIRAKSGNLKPRQTDYLPTPHLLPNLERLTCDIELAMRLIQPREAARELTALTVEIHTPTAATCGLRDLLGLFSSPTSNGPGPRKITALGLVLFSVFPWNTSILENSSSASQRTDPPITQLDITFRKRVSTSDIPPQKVIRWLQSSPWTRVAEIRFHLPAQQTIESGFLRQFVLTMRGKAPGLNVKLYQASK</sequence>
<dbReference type="InterPro" id="IPR001810">
    <property type="entry name" value="F-box_dom"/>
</dbReference>
<feature type="domain" description="F-box" evidence="1">
    <location>
        <begin position="3"/>
        <end position="50"/>
    </location>
</feature>
<dbReference type="SMART" id="SM00256">
    <property type="entry name" value="FBOX"/>
    <property type="match status" value="1"/>
</dbReference>
<dbReference type="Pfam" id="PF12937">
    <property type="entry name" value="F-box-like"/>
    <property type="match status" value="1"/>
</dbReference>